<sequence>MSLTSQQDSHDRYIITQAGQAVVVQVPTTKTIDFTSPRGTIERDMYEQGLLAVPGPEYRKVDGFTRKYKCIVSDLPSVPLTELVVVYDGYSYQVQSFTKSQSGYSVILETTRA</sequence>
<evidence type="ECO:0000313" key="1">
    <source>
        <dbReference type="EMBL" id="CAB4162361.1"/>
    </source>
</evidence>
<protein>
    <recommendedName>
        <fullName evidence="2">Phage protein</fullName>
    </recommendedName>
</protein>
<organism evidence="1">
    <name type="scientific">uncultured Caudovirales phage</name>
    <dbReference type="NCBI Taxonomy" id="2100421"/>
    <lineage>
        <taxon>Viruses</taxon>
        <taxon>Duplodnaviria</taxon>
        <taxon>Heunggongvirae</taxon>
        <taxon>Uroviricota</taxon>
        <taxon>Caudoviricetes</taxon>
        <taxon>Peduoviridae</taxon>
        <taxon>Maltschvirus</taxon>
        <taxon>Maltschvirus maltsch</taxon>
    </lineage>
</organism>
<dbReference type="EMBL" id="LR796736">
    <property type="protein sequence ID" value="CAB4162361.1"/>
    <property type="molecule type" value="Genomic_DNA"/>
</dbReference>
<name>A0A6J5NYS8_9CAUD</name>
<reference evidence="1" key="1">
    <citation type="submission" date="2020-04" db="EMBL/GenBank/DDBJ databases">
        <authorList>
            <person name="Chiriac C."/>
            <person name="Salcher M."/>
            <person name="Ghai R."/>
            <person name="Kavagutti S V."/>
        </authorList>
    </citation>
    <scope>NUCLEOTIDE SEQUENCE</scope>
</reference>
<accession>A0A6J5NYS8</accession>
<proteinExistence type="predicted"/>
<gene>
    <name evidence="1" type="ORF">UFOVP785_31</name>
</gene>
<evidence type="ECO:0008006" key="2">
    <source>
        <dbReference type="Google" id="ProtNLM"/>
    </source>
</evidence>